<name>A0A8J3YAR1_9ACTN</name>
<dbReference type="Pfam" id="PF14219">
    <property type="entry name" value="DUF4328"/>
    <property type="match status" value="1"/>
</dbReference>
<gene>
    <name evidence="5" type="ORF">Sya03_36820</name>
</gene>
<feature type="transmembrane region" description="Helical" evidence="2">
    <location>
        <begin position="37"/>
        <end position="67"/>
    </location>
</feature>
<evidence type="ECO:0000313" key="6">
    <source>
        <dbReference type="Proteomes" id="UP000652013"/>
    </source>
</evidence>
<evidence type="ECO:0000259" key="4">
    <source>
        <dbReference type="Pfam" id="PF14219"/>
    </source>
</evidence>
<protein>
    <recommendedName>
        <fullName evidence="4">DUF4328 domain-containing protein</fullName>
    </recommendedName>
</protein>
<feature type="signal peptide" evidence="3">
    <location>
        <begin position="1"/>
        <end position="21"/>
    </location>
</feature>
<keyword evidence="2" id="KW-0472">Membrane</keyword>
<proteinExistence type="predicted"/>
<feature type="chain" id="PRO_5035169743" description="DUF4328 domain-containing protein" evidence="3">
    <location>
        <begin position="22"/>
        <end position="253"/>
    </location>
</feature>
<feature type="transmembrane region" description="Helical" evidence="2">
    <location>
        <begin position="126"/>
        <end position="145"/>
    </location>
</feature>
<evidence type="ECO:0000313" key="5">
    <source>
        <dbReference type="EMBL" id="GIJ04330.1"/>
    </source>
</evidence>
<feature type="domain" description="DUF4328" evidence="4">
    <location>
        <begin position="82"/>
        <end position="221"/>
    </location>
</feature>
<sequence>MFCRSCGSTLPVGAWACPRCAAPVSYTPARAAYPVRTLGTVVAAALAVAVALQAVSFAGTLAVWIAASSGAGPGTLDTFLFAEGLAALPVLVVMLVTGVLVIVWTYRVVTNAEHQYRYADTPIGGGWAIAGWLVPIANLFVPYRAVAGAARTTFQSATTPALLKWWWAAWLLAQPVESVAAAAAGEPTAHAYRGAVLGAAVALGLYAAAGACLAVMVRRISAAQDAHTAGAVPLLTPGTTVPPPPPPGATIGA</sequence>
<dbReference type="RefSeq" id="WP_203939542.1">
    <property type="nucleotide sequence ID" value="NZ_BAAAGJ010000002.1"/>
</dbReference>
<organism evidence="5 6">
    <name type="scientific">Spirilliplanes yamanashiensis</name>
    <dbReference type="NCBI Taxonomy" id="42233"/>
    <lineage>
        <taxon>Bacteria</taxon>
        <taxon>Bacillati</taxon>
        <taxon>Actinomycetota</taxon>
        <taxon>Actinomycetes</taxon>
        <taxon>Micromonosporales</taxon>
        <taxon>Micromonosporaceae</taxon>
        <taxon>Spirilliplanes</taxon>
    </lineage>
</organism>
<dbReference type="InterPro" id="IPR025565">
    <property type="entry name" value="DUF4328"/>
</dbReference>
<dbReference type="EMBL" id="BOOY01000026">
    <property type="protein sequence ID" value="GIJ04330.1"/>
    <property type="molecule type" value="Genomic_DNA"/>
</dbReference>
<accession>A0A8J3YAR1</accession>
<feature type="region of interest" description="Disordered" evidence="1">
    <location>
        <begin position="234"/>
        <end position="253"/>
    </location>
</feature>
<keyword evidence="2" id="KW-0812">Transmembrane</keyword>
<evidence type="ECO:0000256" key="2">
    <source>
        <dbReference type="SAM" id="Phobius"/>
    </source>
</evidence>
<dbReference type="Proteomes" id="UP000652013">
    <property type="component" value="Unassembled WGS sequence"/>
</dbReference>
<reference evidence="5" key="1">
    <citation type="submission" date="2021-01" db="EMBL/GenBank/DDBJ databases">
        <title>Whole genome shotgun sequence of Spirilliplanes yamanashiensis NBRC 15828.</title>
        <authorList>
            <person name="Komaki H."/>
            <person name="Tamura T."/>
        </authorList>
    </citation>
    <scope>NUCLEOTIDE SEQUENCE</scope>
    <source>
        <strain evidence="5">NBRC 15828</strain>
    </source>
</reference>
<comment type="caution">
    <text evidence="5">The sequence shown here is derived from an EMBL/GenBank/DDBJ whole genome shotgun (WGS) entry which is preliminary data.</text>
</comment>
<evidence type="ECO:0000256" key="1">
    <source>
        <dbReference type="SAM" id="MobiDB-lite"/>
    </source>
</evidence>
<feature type="compositionally biased region" description="Pro residues" evidence="1">
    <location>
        <begin position="240"/>
        <end position="253"/>
    </location>
</feature>
<dbReference type="AlphaFoldDB" id="A0A8J3YAR1"/>
<feature type="transmembrane region" description="Helical" evidence="2">
    <location>
        <begin position="79"/>
        <end position="106"/>
    </location>
</feature>
<feature type="transmembrane region" description="Helical" evidence="2">
    <location>
        <begin position="196"/>
        <end position="217"/>
    </location>
</feature>
<keyword evidence="2" id="KW-1133">Transmembrane helix</keyword>
<keyword evidence="6" id="KW-1185">Reference proteome</keyword>
<evidence type="ECO:0000256" key="3">
    <source>
        <dbReference type="SAM" id="SignalP"/>
    </source>
</evidence>
<keyword evidence="3" id="KW-0732">Signal</keyword>